<feature type="active site" description="Nucleophile" evidence="4">
    <location>
        <position position="125"/>
    </location>
</feature>
<feature type="short sequence motif" description="DGA/G" evidence="4">
    <location>
        <begin position="300"/>
        <end position="302"/>
    </location>
</feature>
<evidence type="ECO:0000256" key="3">
    <source>
        <dbReference type="ARBA" id="ARBA00023098"/>
    </source>
</evidence>
<dbReference type="Proteomes" id="UP000007978">
    <property type="component" value="Chromosome 1"/>
</dbReference>
<sequence length="542" mass="61880">MATPSSSTPRTLLPEASESGSVDIDPSIPIRGPEHISDDEGHWAKKTILTFDGGGIRGYASLLVLKRIMTTIRTLERQHEDPAPSSSYYSWMRPSNQRTTEANADSDRVDEYLPCHYFDYIAGTSTGGLSAIMLGRLRFSVDEALDTYKSFGNAVFGKPRWFHVRSILWYPRTKFSCRKTREAFQDAIKKALKRDHDPAIGHTRDRLPQRADIEPLKYREDRTRTIAVSFVTKKQGGVSKQFLWRSYDHYWSPRSNDSPSWTPPNTGPAHTTAIWEVARATTAAPVYFGSIEIGESDFRDGGMVANNPSLATLREIDGLHGHPDFFVSIGTGLKVTDDTPNATSEVASGNTRTSRRAKTIDDVRNKQFLRKHVELLGDWKKFMVDCEGENGTNGWLKECEYVGLTEKDRYRLNVEGDLHTIPLDDWRPSETGESTLRFIQEQTEAYLNKTTVIRDIDNIANRLVDMRRQRAATEQWERFAVDVTYRCDNCEKKEYDTRAKLREHLQKGIKHRREKVVDGKELELRLNAMRTIHWIRQGSSEA</sequence>
<evidence type="ECO:0000313" key="7">
    <source>
        <dbReference type="EMBL" id="EKJ69740.1"/>
    </source>
</evidence>
<evidence type="ECO:0000259" key="6">
    <source>
        <dbReference type="PROSITE" id="PS51635"/>
    </source>
</evidence>
<proteinExistence type="predicted"/>
<evidence type="ECO:0000256" key="5">
    <source>
        <dbReference type="SAM" id="MobiDB-lite"/>
    </source>
</evidence>
<dbReference type="Gene3D" id="3.40.1090.10">
    <property type="entry name" value="Cytosolic phospholipase A2 catalytic domain"/>
    <property type="match status" value="1"/>
</dbReference>
<feature type="short sequence motif" description="GXGXXG" evidence="4">
    <location>
        <begin position="53"/>
        <end position="58"/>
    </location>
</feature>
<feature type="active site" description="Proton acceptor" evidence="4">
    <location>
        <position position="300"/>
    </location>
</feature>
<name>K3VXZ1_FUSPC</name>
<dbReference type="GeneID" id="20368673"/>
<keyword evidence="3 4" id="KW-0443">Lipid metabolism</keyword>
<keyword evidence="2 4" id="KW-0442">Lipid degradation</keyword>
<keyword evidence="8" id="KW-1185">Reference proteome</keyword>
<evidence type="ECO:0000256" key="2">
    <source>
        <dbReference type="ARBA" id="ARBA00022963"/>
    </source>
</evidence>
<protein>
    <recommendedName>
        <fullName evidence="6">PNPLA domain-containing protein</fullName>
    </recommendedName>
</protein>
<dbReference type="PANTHER" id="PTHR24185:SF1">
    <property type="entry name" value="CALCIUM-INDEPENDENT PHOSPHOLIPASE A2-GAMMA"/>
    <property type="match status" value="1"/>
</dbReference>
<dbReference type="InterPro" id="IPR016035">
    <property type="entry name" value="Acyl_Trfase/lysoPLipase"/>
</dbReference>
<dbReference type="PROSITE" id="PS51635">
    <property type="entry name" value="PNPLA"/>
    <property type="match status" value="1"/>
</dbReference>
<dbReference type="PANTHER" id="PTHR24185">
    <property type="entry name" value="CALCIUM-INDEPENDENT PHOSPHOLIPASE A2-GAMMA"/>
    <property type="match status" value="1"/>
</dbReference>
<dbReference type="EMBL" id="AFNW01000328">
    <property type="protein sequence ID" value="EKJ69740.1"/>
    <property type="molecule type" value="Genomic_DNA"/>
</dbReference>
<comment type="caution">
    <text evidence="7">The sequence shown here is derived from an EMBL/GenBank/DDBJ whole genome shotgun (WGS) entry which is preliminary data.</text>
</comment>
<accession>K3VXZ1</accession>
<dbReference type="SUPFAM" id="SSF52151">
    <property type="entry name" value="FabD/lysophospholipase-like"/>
    <property type="match status" value="1"/>
</dbReference>
<feature type="region of interest" description="Disordered" evidence="5">
    <location>
        <begin position="77"/>
        <end position="105"/>
    </location>
</feature>
<dbReference type="eggNOG" id="KOG4231">
    <property type="taxonomic scope" value="Eukaryota"/>
</dbReference>
<organism evidence="7 8">
    <name type="scientific">Fusarium pseudograminearum (strain CS3096)</name>
    <name type="common">Wheat and barley crown-rot fungus</name>
    <dbReference type="NCBI Taxonomy" id="1028729"/>
    <lineage>
        <taxon>Eukaryota</taxon>
        <taxon>Fungi</taxon>
        <taxon>Dikarya</taxon>
        <taxon>Ascomycota</taxon>
        <taxon>Pezizomycotina</taxon>
        <taxon>Sordariomycetes</taxon>
        <taxon>Hypocreomycetidae</taxon>
        <taxon>Hypocreales</taxon>
        <taxon>Nectriaceae</taxon>
        <taxon>Fusarium</taxon>
    </lineage>
</organism>
<feature type="compositionally biased region" description="Polar residues" evidence="5">
    <location>
        <begin position="1"/>
        <end position="10"/>
    </location>
</feature>
<feature type="region of interest" description="Disordered" evidence="5">
    <location>
        <begin position="1"/>
        <end position="39"/>
    </location>
</feature>
<dbReference type="HOGENOM" id="CLU_000288_144_2_1"/>
<dbReference type="GO" id="GO:0019369">
    <property type="term" value="P:arachidonate metabolic process"/>
    <property type="evidence" value="ECO:0007669"/>
    <property type="project" value="TreeGrafter"/>
</dbReference>
<dbReference type="KEGG" id="fpu:FPSE_10056"/>
<evidence type="ECO:0000256" key="4">
    <source>
        <dbReference type="PROSITE-ProRule" id="PRU01161"/>
    </source>
</evidence>
<reference evidence="7 8" key="1">
    <citation type="journal article" date="2012" name="PLoS Pathog.">
        <title>Comparative pathogenomics reveals horizontally acquired novel virulence genes in fungi infecting cereal hosts.</title>
        <authorList>
            <person name="Gardiner D.M."/>
            <person name="McDonald M.C."/>
            <person name="Covarelli L."/>
            <person name="Solomon P.S."/>
            <person name="Rusu A.G."/>
            <person name="Marshall M."/>
            <person name="Kazan K."/>
            <person name="Chakraborty S."/>
            <person name="McDonald B.A."/>
            <person name="Manners J.M."/>
        </authorList>
    </citation>
    <scope>NUCLEOTIDE SEQUENCE [LARGE SCALE GENOMIC DNA]</scope>
    <source>
        <strain evidence="7 8">CS3096</strain>
    </source>
</reference>
<dbReference type="OrthoDB" id="626167at2759"/>
<dbReference type="GO" id="GO:0046486">
    <property type="term" value="P:glycerolipid metabolic process"/>
    <property type="evidence" value="ECO:0007669"/>
    <property type="project" value="UniProtKB-ARBA"/>
</dbReference>
<dbReference type="Pfam" id="PF01734">
    <property type="entry name" value="Patatin"/>
    <property type="match status" value="1"/>
</dbReference>
<dbReference type="GO" id="GO:0047499">
    <property type="term" value="F:calcium-independent phospholipase A2 activity"/>
    <property type="evidence" value="ECO:0007669"/>
    <property type="project" value="TreeGrafter"/>
</dbReference>
<feature type="short sequence motif" description="GXSXG" evidence="4">
    <location>
        <begin position="123"/>
        <end position="127"/>
    </location>
</feature>
<dbReference type="InterPro" id="IPR002641">
    <property type="entry name" value="PNPLA_dom"/>
</dbReference>
<evidence type="ECO:0000256" key="1">
    <source>
        <dbReference type="ARBA" id="ARBA00022801"/>
    </source>
</evidence>
<dbReference type="AlphaFoldDB" id="K3VXZ1"/>
<feature type="domain" description="PNPLA" evidence="6">
    <location>
        <begin position="49"/>
        <end position="313"/>
    </location>
</feature>
<gene>
    <name evidence="7" type="ORF">FPSE_10056</name>
</gene>
<dbReference type="RefSeq" id="XP_009261448.1">
    <property type="nucleotide sequence ID" value="XM_009263173.1"/>
</dbReference>
<dbReference type="GO" id="GO:0016020">
    <property type="term" value="C:membrane"/>
    <property type="evidence" value="ECO:0007669"/>
    <property type="project" value="TreeGrafter"/>
</dbReference>
<dbReference type="GO" id="GO:0016042">
    <property type="term" value="P:lipid catabolic process"/>
    <property type="evidence" value="ECO:0007669"/>
    <property type="project" value="UniProtKB-UniRule"/>
</dbReference>
<evidence type="ECO:0000313" key="8">
    <source>
        <dbReference type="Proteomes" id="UP000007978"/>
    </source>
</evidence>
<feature type="compositionally biased region" description="Polar residues" evidence="5">
    <location>
        <begin position="84"/>
        <end position="103"/>
    </location>
</feature>
<keyword evidence="1 4" id="KW-0378">Hydrolase</keyword>